<dbReference type="EMBL" id="MHCL01000003">
    <property type="protein sequence ID" value="OGY22459.1"/>
    <property type="molecule type" value="Genomic_DNA"/>
</dbReference>
<dbReference type="GO" id="GO:0005829">
    <property type="term" value="C:cytosol"/>
    <property type="evidence" value="ECO:0007669"/>
    <property type="project" value="TreeGrafter"/>
</dbReference>
<dbReference type="STRING" id="1797593.A3A65_04885"/>
<reference evidence="2 3" key="1">
    <citation type="journal article" date="2016" name="Nat. Commun.">
        <title>Thousands of microbial genomes shed light on interconnected biogeochemical processes in an aquifer system.</title>
        <authorList>
            <person name="Anantharaman K."/>
            <person name="Brown C.T."/>
            <person name="Hug L.A."/>
            <person name="Sharon I."/>
            <person name="Castelle C.J."/>
            <person name="Probst A.J."/>
            <person name="Thomas B.C."/>
            <person name="Singh A."/>
            <person name="Wilkins M.J."/>
            <person name="Karaoz U."/>
            <person name="Brodie E.L."/>
            <person name="Williams K.H."/>
            <person name="Hubbard S.S."/>
            <person name="Banfield J.F."/>
        </authorList>
    </citation>
    <scope>NUCLEOTIDE SEQUENCE [LARGE SCALE GENOMIC DNA]</scope>
</reference>
<evidence type="ECO:0000256" key="1">
    <source>
        <dbReference type="PIRSR" id="PIRSR600888-3"/>
    </source>
</evidence>
<dbReference type="Gene3D" id="2.60.120.10">
    <property type="entry name" value="Jelly Rolls"/>
    <property type="match status" value="1"/>
</dbReference>
<proteinExistence type="predicted"/>
<evidence type="ECO:0000313" key="2">
    <source>
        <dbReference type="EMBL" id="OGY22459.1"/>
    </source>
</evidence>
<evidence type="ECO:0000313" key="3">
    <source>
        <dbReference type="Proteomes" id="UP000176723"/>
    </source>
</evidence>
<dbReference type="PANTHER" id="PTHR21047:SF2">
    <property type="entry name" value="THYMIDINE DIPHOSPHO-4-KETO-RHAMNOSE 3,5-EPIMERASE"/>
    <property type="match status" value="1"/>
</dbReference>
<evidence type="ECO:0008006" key="4">
    <source>
        <dbReference type="Google" id="ProtNLM"/>
    </source>
</evidence>
<dbReference type="GO" id="GO:0019305">
    <property type="term" value="P:dTDP-rhamnose biosynthetic process"/>
    <property type="evidence" value="ECO:0007669"/>
    <property type="project" value="TreeGrafter"/>
</dbReference>
<dbReference type="GO" id="GO:0008830">
    <property type="term" value="F:dTDP-4-dehydrorhamnose 3,5-epimerase activity"/>
    <property type="evidence" value="ECO:0007669"/>
    <property type="project" value="InterPro"/>
</dbReference>
<name>A0A1G1W461_9BACT</name>
<dbReference type="AlphaFoldDB" id="A0A1G1W461"/>
<dbReference type="InterPro" id="IPR014710">
    <property type="entry name" value="RmlC-like_jellyroll"/>
</dbReference>
<accession>A0A1G1W461</accession>
<sequence length="178" mass="20479">MKFSATTILGAYVLDLEKREDDRGFLARTWDRRDIAKHGIDFEILEGYTCNTLKKGTLRGPHYVIPPHKETKLTRVIRGSLYEVIVDLRPDSSTYKKWLGLTMSASDYKMLLTPPGCAHAVLTLEDDTEYISYYAPPYDADHERGIRYDDPAFNIEWPIPISSVSEKDSSWPDFKQEL</sequence>
<dbReference type="Proteomes" id="UP000176723">
    <property type="component" value="Unassembled WGS sequence"/>
</dbReference>
<dbReference type="SUPFAM" id="SSF51182">
    <property type="entry name" value="RmlC-like cupins"/>
    <property type="match status" value="1"/>
</dbReference>
<protein>
    <recommendedName>
        <fullName evidence="4">dTDP-4-dehydrorhamnose 3,5-epimerase</fullName>
    </recommendedName>
</protein>
<dbReference type="InterPro" id="IPR011051">
    <property type="entry name" value="RmlC_Cupin_sf"/>
</dbReference>
<dbReference type="CDD" id="cd00438">
    <property type="entry name" value="cupin_RmlC"/>
    <property type="match status" value="1"/>
</dbReference>
<organism evidence="2 3">
    <name type="scientific">Candidatus Chisholmbacteria bacterium RIFCSPLOWO2_01_FULL_49_14</name>
    <dbReference type="NCBI Taxonomy" id="1797593"/>
    <lineage>
        <taxon>Bacteria</taxon>
        <taxon>Candidatus Chisholmiibacteriota</taxon>
    </lineage>
</organism>
<dbReference type="InterPro" id="IPR000888">
    <property type="entry name" value="RmlC-like"/>
</dbReference>
<dbReference type="GO" id="GO:0000271">
    <property type="term" value="P:polysaccharide biosynthetic process"/>
    <property type="evidence" value="ECO:0007669"/>
    <property type="project" value="TreeGrafter"/>
</dbReference>
<comment type="caution">
    <text evidence="2">The sequence shown here is derived from an EMBL/GenBank/DDBJ whole genome shotgun (WGS) entry which is preliminary data.</text>
</comment>
<feature type="site" description="Participates in a stacking interaction with the thymidine ring of dTDP-4-oxo-6-deoxyglucose" evidence="1">
    <location>
        <position position="138"/>
    </location>
</feature>
<gene>
    <name evidence="2" type="ORF">A3A65_04885</name>
</gene>
<dbReference type="Pfam" id="PF00908">
    <property type="entry name" value="dTDP_sugar_isom"/>
    <property type="match status" value="1"/>
</dbReference>
<dbReference type="PANTHER" id="PTHR21047">
    <property type="entry name" value="DTDP-6-DEOXY-D-GLUCOSE-3,5 EPIMERASE"/>
    <property type="match status" value="1"/>
</dbReference>